<evidence type="ECO:0000256" key="16">
    <source>
        <dbReference type="ARBA" id="ARBA00023164"/>
    </source>
</evidence>
<evidence type="ECO:0000256" key="10">
    <source>
        <dbReference type="ARBA" id="ARBA00022723"/>
    </source>
</evidence>
<dbReference type="Gene3D" id="3.60.20.10">
    <property type="entry name" value="Glutamine Phosphoribosylpyrophosphate, subunit 1, domain 1"/>
    <property type="match status" value="1"/>
</dbReference>
<evidence type="ECO:0000313" key="22">
    <source>
        <dbReference type="EMBL" id="KAG8458170.1"/>
    </source>
</evidence>
<dbReference type="PROSITE" id="PS51278">
    <property type="entry name" value="GATASE_TYPE_2"/>
    <property type="match status" value="1"/>
</dbReference>
<dbReference type="PANTHER" id="PTHR11938">
    <property type="entry name" value="FAD NADPH DEHYDROGENASE/OXIDOREDUCTASE"/>
    <property type="match status" value="1"/>
</dbReference>
<dbReference type="GO" id="GO:0019676">
    <property type="term" value="P:ammonia assimilation cycle"/>
    <property type="evidence" value="ECO:0007669"/>
    <property type="project" value="TreeGrafter"/>
</dbReference>
<dbReference type="GO" id="GO:0051538">
    <property type="term" value="F:3 iron, 4 sulfur cluster binding"/>
    <property type="evidence" value="ECO:0007669"/>
    <property type="project" value="UniProtKB-KW"/>
</dbReference>
<keyword evidence="17" id="KW-0003">3Fe-4S</keyword>
<dbReference type="SUPFAM" id="SSF51395">
    <property type="entry name" value="FMN-linked oxidoreductases"/>
    <property type="match status" value="1"/>
</dbReference>
<dbReference type="CDD" id="cd00713">
    <property type="entry name" value="GltS"/>
    <property type="match status" value="1"/>
</dbReference>
<keyword evidence="23" id="KW-1185">Reference proteome</keyword>
<dbReference type="InterPro" id="IPR013785">
    <property type="entry name" value="Aldolase_TIM"/>
</dbReference>
<dbReference type="InterPro" id="IPR002932">
    <property type="entry name" value="Glu_synthdom"/>
</dbReference>
<dbReference type="NCBIfam" id="NF008730">
    <property type="entry name" value="PRK11750.1"/>
    <property type="match status" value="1"/>
</dbReference>
<keyword evidence="13" id="KW-0560">Oxidoreductase</keyword>
<dbReference type="InterPro" id="IPR002489">
    <property type="entry name" value="Glu_synth_asu_C"/>
</dbReference>
<dbReference type="PANTHER" id="PTHR11938:SF133">
    <property type="entry name" value="GLUTAMATE SYNTHASE (NADH)"/>
    <property type="match status" value="1"/>
</dbReference>
<dbReference type="Pfam" id="PF01645">
    <property type="entry name" value="Glu_synthase"/>
    <property type="match status" value="1"/>
</dbReference>
<dbReference type="InterPro" id="IPR029055">
    <property type="entry name" value="Ntn_hydrolases_N"/>
</dbReference>
<dbReference type="CDD" id="cd02808">
    <property type="entry name" value="GltS_FMN"/>
    <property type="match status" value="1"/>
</dbReference>
<evidence type="ECO:0000256" key="12">
    <source>
        <dbReference type="ARBA" id="ARBA00022962"/>
    </source>
</evidence>
<comment type="cofactor">
    <cofactor evidence="2">
        <name>[3Fe-4S] cluster</name>
        <dbReference type="ChEBI" id="CHEBI:21137"/>
    </cofactor>
</comment>
<evidence type="ECO:0000259" key="21">
    <source>
        <dbReference type="PROSITE" id="PS51278"/>
    </source>
</evidence>
<keyword evidence="15" id="KW-0411">Iron-sulfur</keyword>
<dbReference type="FunFam" id="3.60.20.10:FF:000001">
    <property type="entry name" value="Glutamate synthase, large subunit"/>
    <property type="match status" value="1"/>
</dbReference>
<evidence type="ECO:0000256" key="17">
    <source>
        <dbReference type="ARBA" id="ARBA00023291"/>
    </source>
</evidence>
<protein>
    <recommendedName>
        <fullName evidence="19">glutamate synthase (ferredoxin)</fullName>
        <ecNumber evidence="19">1.4.7.1</ecNumber>
    </recommendedName>
</protein>
<evidence type="ECO:0000256" key="15">
    <source>
        <dbReference type="ARBA" id="ARBA00023014"/>
    </source>
</evidence>
<dbReference type="EC" id="1.4.7.1" evidence="19"/>
<feature type="region of interest" description="Disordered" evidence="20">
    <location>
        <begin position="16"/>
        <end position="48"/>
    </location>
</feature>
<keyword evidence="8" id="KW-0285">Flavoprotein</keyword>
<dbReference type="SUPFAM" id="SSF69336">
    <property type="entry name" value="Alpha subunit of glutamate synthase, C-terminal domain"/>
    <property type="match status" value="1"/>
</dbReference>
<comment type="pathway">
    <text evidence="18">Amino-acid biosynthesis; L-glutamate biosynthesis via GLT pathway; L-glutamate from 2-oxoglutarate and L-glutamine (ferredoxin route): step 1/1.</text>
</comment>
<evidence type="ECO:0000256" key="18">
    <source>
        <dbReference type="ARBA" id="ARBA00037928"/>
    </source>
</evidence>
<dbReference type="CDD" id="cd00982">
    <property type="entry name" value="gltB_C"/>
    <property type="match status" value="1"/>
</dbReference>
<keyword evidence="14" id="KW-0408">Iron</keyword>
<dbReference type="GO" id="GO:0016041">
    <property type="term" value="F:glutamate synthase (ferredoxin) activity"/>
    <property type="evidence" value="ECO:0007669"/>
    <property type="project" value="UniProtKB-EC"/>
</dbReference>
<proteinExistence type="inferred from homology"/>
<keyword evidence="7" id="KW-0028">Amino-acid biosynthesis</keyword>
<comment type="cofactor">
    <cofactor evidence="1">
        <name>FMN</name>
        <dbReference type="ChEBI" id="CHEBI:58210"/>
    </cofactor>
</comment>
<dbReference type="GO" id="GO:0006537">
    <property type="term" value="P:glutamate biosynthetic process"/>
    <property type="evidence" value="ECO:0007669"/>
    <property type="project" value="UniProtKB-KW"/>
</dbReference>
<feature type="compositionally biased region" description="Low complexity" evidence="20">
    <location>
        <begin position="16"/>
        <end position="43"/>
    </location>
</feature>
<dbReference type="UniPathway" id="UPA00045"/>
<gene>
    <name evidence="22" type="ORF">KFE25_011701</name>
</gene>
<dbReference type="InterPro" id="IPR050711">
    <property type="entry name" value="ET-N_metabolism_enzyme"/>
</dbReference>
<keyword evidence="9" id="KW-0288">FMN</keyword>
<evidence type="ECO:0000256" key="2">
    <source>
        <dbReference type="ARBA" id="ARBA00001927"/>
    </source>
</evidence>
<comment type="pathway">
    <text evidence="4">Energy metabolism; nitrogen metabolism.</text>
</comment>
<dbReference type="FunFam" id="3.20.20.70:FF:000031">
    <property type="entry name" value="Glutamate synthase 1 [NADH]"/>
    <property type="match status" value="1"/>
</dbReference>
<reference evidence="22" key="1">
    <citation type="submission" date="2021-05" db="EMBL/GenBank/DDBJ databases">
        <title>The genome of the haptophyte Pavlova lutheri (Diacronema luteri, Pavlovales) - a model for lipid biosynthesis in eukaryotic algae.</title>
        <authorList>
            <person name="Hulatt C.J."/>
            <person name="Posewitz M.C."/>
        </authorList>
    </citation>
    <scope>NUCLEOTIDE SEQUENCE</scope>
    <source>
        <strain evidence="22">NIVA-4/92</strain>
    </source>
</reference>
<evidence type="ECO:0000256" key="4">
    <source>
        <dbReference type="ARBA" id="ARBA00004802"/>
    </source>
</evidence>
<comment type="pathway">
    <text evidence="5">Nitrogen metabolism.</text>
</comment>
<dbReference type="Gene3D" id="3.20.20.70">
    <property type="entry name" value="Aldolase class I"/>
    <property type="match status" value="2"/>
</dbReference>
<keyword evidence="10" id="KW-0479">Metal-binding</keyword>
<dbReference type="OMA" id="WDGPAAM"/>
<keyword evidence="16" id="KW-0314">Glutamate biosynthesis</keyword>
<keyword evidence="11" id="KW-0274">FAD</keyword>
<dbReference type="OrthoDB" id="4327079at2759"/>
<evidence type="ECO:0000313" key="23">
    <source>
        <dbReference type="Proteomes" id="UP000751190"/>
    </source>
</evidence>
<dbReference type="GO" id="GO:0046872">
    <property type="term" value="F:metal ion binding"/>
    <property type="evidence" value="ECO:0007669"/>
    <property type="project" value="UniProtKB-KW"/>
</dbReference>
<comment type="similarity">
    <text evidence="6">Belongs to the glutamate synthase family.</text>
</comment>
<organism evidence="22 23">
    <name type="scientific">Diacronema lutheri</name>
    <name type="common">Unicellular marine alga</name>
    <name type="synonym">Monochrysis lutheri</name>
    <dbReference type="NCBI Taxonomy" id="2081491"/>
    <lineage>
        <taxon>Eukaryota</taxon>
        <taxon>Haptista</taxon>
        <taxon>Haptophyta</taxon>
        <taxon>Pavlovophyceae</taxon>
        <taxon>Pavlovales</taxon>
        <taxon>Pavlovaceae</taxon>
        <taxon>Diacronema</taxon>
    </lineage>
</organism>
<dbReference type="GO" id="GO:0016040">
    <property type="term" value="F:glutamate synthase (NADH) activity"/>
    <property type="evidence" value="ECO:0007669"/>
    <property type="project" value="TreeGrafter"/>
</dbReference>
<dbReference type="Pfam" id="PF04898">
    <property type="entry name" value="Glu_syn_central"/>
    <property type="match status" value="1"/>
</dbReference>
<feature type="domain" description="Glutamine amidotransferase type-2" evidence="21">
    <location>
        <begin position="65"/>
        <end position="465"/>
    </location>
</feature>
<evidence type="ECO:0000256" key="14">
    <source>
        <dbReference type="ARBA" id="ARBA00023004"/>
    </source>
</evidence>
<evidence type="ECO:0000256" key="1">
    <source>
        <dbReference type="ARBA" id="ARBA00001917"/>
    </source>
</evidence>
<name>A0A8J5XCG0_DIALT</name>
<evidence type="ECO:0000256" key="8">
    <source>
        <dbReference type="ARBA" id="ARBA00022630"/>
    </source>
</evidence>
<dbReference type="Pfam" id="PF00310">
    <property type="entry name" value="GATase_2"/>
    <property type="match status" value="1"/>
</dbReference>
<sequence>MHSFVQPIARSRLAAAARRAAAARPARGLSSSSSSSSAPAPRSTQLSRFPAKQGLYDPALEKDSCGVGLVAHLKGVPSRAIVKDAGLALVNMEHRGGCGCDPQSGDGAGIQTALPHDFFARVARDEASIKLPAPGAYAAGNIFLPVDADAAQKAKDLLVHAVKAQGLEVLGWRKPPTDNSTLGAMSVETEPLIEQLFVAKPAALSSTDFERELYMARRVAENGAKALGPALDDFYVCTLSGRTITYKGQLTTAQVFEYYSDLRQDDYMSHMALVHSRFSTNTFPSWPRAQPNRMLCHNGEINTLKGNKNMLTSREGVAHSTYFGERTAQLFPLASDDHSDSGNFDMCVEMLALAGGRPLHEAVMMMIPEAWQRNAELPEWKRAFYEFQSCAMEPWDGPAMMAFTDGRFVGANLDRNGLRPCRFYVTKDDHVILASEVGVVAHLKEEEVVRKGRLEPGRMFLIDFEKGGIIDDLALKQEVAAARPYAEWVKAGLVRLSEWVTTKQAAGEIAAAPSDAPTMPSTHVLNAAGYTREHLEMILRPMATGKEPLGSMGVDTPLAVLSSMPRMPSHYFKQLFAQVTNPPIDPIREASVMSLACPVGPEANLLDCGPSTCRRLVVDEPVLTLEAMDALLTTTYKGWSATTIDTTFPVADARSGGGSALRAAIGRICEQASAAVSSGAPLIVLSDRAMSETQMAVPSLLATGAVHQALIAAKTRTNVGLMVDTADAKEVHDFATLVGYGADGVCPRVAYSAMGAMAVKDGVAPSTAMSKYQKAVSFGILKVMSKMGISTVQSYKGAQIFEAVGLGDEVINVCFTGSTSRLKGIGFDVLTADALRYHDAAYPQGGRTPDFLNFGDYHWRDGGEAHYNTPAAMVALQLAARTNARSAYDAYSALIDEANAGTTIRGLFQIGKDGILPEVPLSEVEPASEIVKRFATGAMSLGSISPETHEALAKAMNALGGRSNTGEGGEDPLRFADNRRSAIKQVASGRFGVTSNYLTNADELQIKMAQGAKPGEGGELPGYKVTELIGKTRGTTPGVGLISPPPHHDIYSIEDLAQLIYDLKSANSEARISVKLVSEVGVGVVAAGVAKAKADHIVISGGDGGTGAAVWTSIKHAGMPVEIGLAEAHQTLVLNGLRSRVVLQADGQLKSGRDVVVAALLGGEEFGFATGPLIALGCIMMRKCHLNTCPVGVATQDEELRKKFEGQPEHVVNFLWMVAEEVRGYMSQLGFRSMSEMIGRTDRLSVDPAKLHAKSATLDLSPILMSAQALNPESPMFKTMAQDHGIADRLDFKLLPQVRAAIDAGTRVTVESPIVNIDRSFGAIISNYLSKRHGEAGMPAGSVRFVLKGHAGQSLGFVLARGISVSVEGDANDYAGKGLSGGELVVFPSSELDESIRTNAHDHMIVGNTSLYGATDGSAFFRGRAGERFCVRNSGAVAVVEGVGDHGCEYMTGGRCVVLGSTGNNFAAGMSGGIAYVLDEEGTFHRRCNMEMVSLSSVADSQADMAELRSYVEAHAAKTGSVRAEQLLSNWEASVGKFVKVLPNDYARVLAERAALSALGGGASAGKAQTA</sequence>
<dbReference type="InterPro" id="IPR006982">
    <property type="entry name" value="Glu_synth_centr_N"/>
</dbReference>
<evidence type="ECO:0000256" key="11">
    <source>
        <dbReference type="ARBA" id="ARBA00022827"/>
    </source>
</evidence>
<dbReference type="Gene3D" id="2.160.20.60">
    <property type="entry name" value="Glutamate synthase, alpha subunit, C-terminal domain"/>
    <property type="match status" value="1"/>
</dbReference>
<dbReference type="FunFam" id="2.160.20.60:FF:000001">
    <property type="entry name" value="Glutamate synthase, large subunit"/>
    <property type="match status" value="1"/>
</dbReference>
<dbReference type="Proteomes" id="UP000751190">
    <property type="component" value="Unassembled WGS sequence"/>
</dbReference>
<evidence type="ECO:0000256" key="7">
    <source>
        <dbReference type="ARBA" id="ARBA00022605"/>
    </source>
</evidence>
<comment type="cofactor">
    <cofactor evidence="3">
        <name>FAD</name>
        <dbReference type="ChEBI" id="CHEBI:57692"/>
    </cofactor>
</comment>
<keyword evidence="12" id="KW-0315">Glutamine amidotransferase</keyword>
<dbReference type="InterPro" id="IPR017932">
    <property type="entry name" value="GATase_2_dom"/>
</dbReference>
<evidence type="ECO:0000256" key="19">
    <source>
        <dbReference type="ARBA" id="ARBA00039085"/>
    </source>
</evidence>
<dbReference type="SUPFAM" id="SSF56235">
    <property type="entry name" value="N-terminal nucleophile aminohydrolases (Ntn hydrolases)"/>
    <property type="match status" value="1"/>
</dbReference>
<dbReference type="EMBL" id="JAGTXO010000056">
    <property type="protein sequence ID" value="KAG8458170.1"/>
    <property type="molecule type" value="Genomic_DNA"/>
</dbReference>
<comment type="caution">
    <text evidence="22">The sequence shown here is derived from an EMBL/GenBank/DDBJ whole genome shotgun (WGS) entry which is preliminary data.</text>
</comment>
<evidence type="ECO:0000256" key="6">
    <source>
        <dbReference type="ARBA" id="ARBA00009716"/>
    </source>
</evidence>
<evidence type="ECO:0000256" key="3">
    <source>
        <dbReference type="ARBA" id="ARBA00001974"/>
    </source>
</evidence>
<dbReference type="Pfam" id="PF01493">
    <property type="entry name" value="GXGXG"/>
    <property type="match status" value="1"/>
</dbReference>
<dbReference type="InterPro" id="IPR036485">
    <property type="entry name" value="Glu_synth_asu_C_sf"/>
</dbReference>
<evidence type="ECO:0000256" key="20">
    <source>
        <dbReference type="SAM" id="MobiDB-lite"/>
    </source>
</evidence>
<accession>A0A8J5XCG0</accession>
<evidence type="ECO:0000256" key="9">
    <source>
        <dbReference type="ARBA" id="ARBA00022643"/>
    </source>
</evidence>
<evidence type="ECO:0000256" key="13">
    <source>
        <dbReference type="ARBA" id="ARBA00023002"/>
    </source>
</evidence>
<evidence type="ECO:0000256" key="5">
    <source>
        <dbReference type="ARBA" id="ARBA00004909"/>
    </source>
</evidence>